<name>B4JJI7_DROGR</name>
<evidence type="ECO:0000313" key="4">
    <source>
        <dbReference type="EMBL" id="EDV99739.1"/>
    </source>
</evidence>
<dbReference type="OrthoDB" id="8048501at2759"/>
<keyword evidence="1" id="KW-0193">Cuticle</keyword>
<dbReference type="InParanoid" id="B4JJI7"/>
<dbReference type="PROSITE" id="PS51155">
    <property type="entry name" value="CHIT_BIND_RR_2"/>
    <property type="match status" value="1"/>
</dbReference>
<accession>B4JJI7</accession>
<protein>
    <submittedName>
        <fullName evidence="4">GH12497</fullName>
    </submittedName>
</protein>
<evidence type="ECO:0000256" key="1">
    <source>
        <dbReference type="PROSITE-ProRule" id="PRU00497"/>
    </source>
</evidence>
<feature type="signal peptide" evidence="3">
    <location>
        <begin position="1"/>
        <end position="23"/>
    </location>
</feature>
<evidence type="ECO:0000313" key="5">
    <source>
        <dbReference type="Proteomes" id="UP000001070"/>
    </source>
</evidence>
<dbReference type="Pfam" id="PF00379">
    <property type="entry name" value="Chitin_bind_4"/>
    <property type="match status" value="1"/>
</dbReference>
<organism evidence="5">
    <name type="scientific">Drosophila grimshawi</name>
    <name type="common">Hawaiian fruit fly</name>
    <name type="synonym">Idiomyia grimshawi</name>
    <dbReference type="NCBI Taxonomy" id="7222"/>
    <lineage>
        <taxon>Eukaryota</taxon>
        <taxon>Metazoa</taxon>
        <taxon>Ecdysozoa</taxon>
        <taxon>Arthropoda</taxon>
        <taxon>Hexapoda</taxon>
        <taxon>Insecta</taxon>
        <taxon>Pterygota</taxon>
        <taxon>Neoptera</taxon>
        <taxon>Endopterygota</taxon>
        <taxon>Diptera</taxon>
        <taxon>Brachycera</taxon>
        <taxon>Muscomorpha</taxon>
        <taxon>Ephydroidea</taxon>
        <taxon>Drosophilidae</taxon>
        <taxon>Drosophila</taxon>
        <taxon>Hawaiian Drosophila</taxon>
    </lineage>
</organism>
<feature type="chain" id="PRO_5002809042" evidence="3">
    <location>
        <begin position="24"/>
        <end position="280"/>
    </location>
</feature>
<dbReference type="InterPro" id="IPR000618">
    <property type="entry name" value="Insect_cuticle"/>
</dbReference>
<dbReference type="FunCoup" id="B4JJI7">
    <property type="interactions" value="20"/>
</dbReference>
<dbReference type="EMBL" id="CH916370">
    <property type="protein sequence ID" value="EDV99739.1"/>
    <property type="molecule type" value="Genomic_DNA"/>
</dbReference>
<dbReference type="HOGENOM" id="CLU_947540_0_0_1"/>
<sequence length="280" mass="31021">MLGVLRIILCLQLLVVTLCMVDARWTVRPRRTTTTTVMPRRSTTATSDRHQHLHHWPPLVAPPAPQLQPTFKPESTDEIRLVDGFDQRSIDGQHEYRYQLSNGDTRYERTYWLPVGKKFVLARTGYYSVPLPGAQYSTTFYRADHLGYHVDTHTLSGEQPLLPRRLDLPHKVAGMKSTSAAKRNSISVPERNDLKPELHSDAQSEVKVQAVAVEANTLSQNLTKLSTVATLDDVFAAKLGTAATAVNDDNADDDAGDDADDDDDGDGDDDDSVAARVTLT</sequence>
<feature type="region of interest" description="Disordered" evidence="2">
    <location>
        <begin position="242"/>
        <end position="280"/>
    </location>
</feature>
<dbReference type="Proteomes" id="UP000001070">
    <property type="component" value="Unassembled WGS sequence"/>
</dbReference>
<dbReference type="KEGG" id="dgr:6564719"/>
<proteinExistence type="predicted"/>
<gene>
    <name evidence="4" type="primary">Dgri\GH12497</name>
    <name evidence="4" type="ORF">Dgri_GH12497</name>
</gene>
<dbReference type="GO" id="GO:0042302">
    <property type="term" value="F:structural constituent of cuticle"/>
    <property type="evidence" value="ECO:0007669"/>
    <property type="project" value="UniProtKB-UniRule"/>
</dbReference>
<dbReference type="PhylomeDB" id="B4JJI7"/>
<feature type="compositionally biased region" description="Acidic residues" evidence="2">
    <location>
        <begin position="249"/>
        <end position="272"/>
    </location>
</feature>
<keyword evidence="3" id="KW-0732">Signal</keyword>
<dbReference type="eggNOG" id="ENOG502TBEE">
    <property type="taxonomic scope" value="Eukaryota"/>
</dbReference>
<dbReference type="AlphaFoldDB" id="B4JJI7"/>
<keyword evidence="5" id="KW-1185">Reference proteome</keyword>
<evidence type="ECO:0000256" key="3">
    <source>
        <dbReference type="SAM" id="SignalP"/>
    </source>
</evidence>
<dbReference type="OMA" id="HLHHWPP"/>
<reference evidence="4 5" key="1">
    <citation type="journal article" date="2007" name="Nature">
        <title>Evolution of genes and genomes on the Drosophila phylogeny.</title>
        <authorList>
            <consortium name="Drosophila 12 Genomes Consortium"/>
            <person name="Clark A.G."/>
            <person name="Eisen M.B."/>
            <person name="Smith D.R."/>
            <person name="Bergman C.M."/>
            <person name="Oliver B."/>
            <person name="Markow T.A."/>
            <person name="Kaufman T.C."/>
            <person name="Kellis M."/>
            <person name="Gelbart W."/>
            <person name="Iyer V.N."/>
            <person name="Pollard D.A."/>
            <person name="Sackton T.B."/>
            <person name="Larracuente A.M."/>
            <person name="Singh N.D."/>
            <person name="Abad J.P."/>
            <person name="Abt D.N."/>
            <person name="Adryan B."/>
            <person name="Aguade M."/>
            <person name="Akashi H."/>
            <person name="Anderson W.W."/>
            <person name="Aquadro C.F."/>
            <person name="Ardell D.H."/>
            <person name="Arguello R."/>
            <person name="Artieri C.G."/>
            <person name="Barbash D.A."/>
            <person name="Barker D."/>
            <person name="Barsanti P."/>
            <person name="Batterham P."/>
            <person name="Batzoglou S."/>
            <person name="Begun D."/>
            <person name="Bhutkar A."/>
            <person name="Blanco E."/>
            <person name="Bosak S.A."/>
            <person name="Bradley R.K."/>
            <person name="Brand A.D."/>
            <person name="Brent M.R."/>
            <person name="Brooks A.N."/>
            <person name="Brown R.H."/>
            <person name="Butlin R.K."/>
            <person name="Caggese C."/>
            <person name="Calvi B.R."/>
            <person name="Bernardo de Carvalho A."/>
            <person name="Caspi A."/>
            <person name="Castrezana S."/>
            <person name="Celniker S.E."/>
            <person name="Chang J.L."/>
            <person name="Chapple C."/>
            <person name="Chatterji S."/>
            <person name="Chinwalla A."/>
            <person name="Civetta A."/>
            <person name="Clifton S.W."/>
            <person name="Comeron J.M."/>
            <person name="Costello J.C."/>
            <person name="Coyne J.A."/>
            <person name="Daub J."/>
            <person name="David R.G."/>
            <person name="Delcher A.L."/>
            <person name="Delehaunty K."/>
            <person name="Do C.B."/>
            <person name="Ebling H."/>
            <person name="Edwards K."/>
            <person name="Eickbush T."/>
            <person name="Evans J.D."/>
            <person name="Filipski A."/>
            <person name="Findeiss S."/>
            <person name="Freyhult E."/>
            <person name="Fulton L."/>
            <person name="Fulton R."/>
            <person name="Garcia A.C."/>
            <person name="Gardiner A."/>
            <person name="Garfield D.A."/>
            <person name="Garvin B.E."/>
            <person name="Gibson G."/>
            <person name="Gilbert D."/>
            <person name="Gnerre S."/>
            <person name="Godfrey J."/>
            <person name="Good R."/>
            <person name="Gotea V."/>
            <person name="Gravely B."/>
            <person name="Greenberg A.J."/>
            <person name="Griffiths-Jones S."/>
            <person name="Gross S."/>
            <person name="Guigo R."/>
            <person name="Gustafson E.A."/>
            <person name="Haerty W."/>
            <person name="Hahn M.W."/>
            <person name="Halligan D.L."/>
            <person name="Halpern A.L."/>
            <person name="Halter G.M."/>
            <person name="Han M.V."/>
            <person name="Heger A."/>
            <person name="Hillier L."/>
            <person name="Hinrichs A.S."/>
            <person name="Holmes I."/>
            <person name="Hoskins R.A."/>
            <person name="Hubisz M.J."/>
            <person name="Hultmark D."/>
            <person name="Huntley M.A."/>
            <person name="Jaffe D.B."/>
            <person name="Jagadeeshan S."/>
            <person name="Jeck W.R."/>
            <person name="Johnson J."/>
            <person name="Jones C.D."/>
            <person name="Jordan W.C."/>
            <person name="Karpen G.H."/>
            <person name="Kataoka E."/>
            <person name="Keightley P.D."/>
            <person name="Kheradpour P."/>
            <person name="Kirkness E.F."/>
            <person name="Koerich L.B."/>
            <person name="Kristiansen K."/>
            <person name="Kudrna D."/>
            <person name="Kulathinal R.J."/>
            <person name="Kumar S."/>
            <person name="Kwok R."/>
            <person name="Lander E."/>
            <person name="Langley C.H."/>
            <person name="Lapoint R."/>
            <person name="Lazzaro B.P."/>
            <person name="Lee S.J."/>
            <person name="Levesque L."/>
            <person name="Li R."/>
            <person name="Lin C.F."/>
            <person name="Lin M.F."/>
            <person name="Lindblad-Toh K."/>
            <person name="Llopart A."/>
            <person name="Long M."/>
            <person name="Low L."/>
            <person name="Lozovsky E."/>
            <person name="Lu J."/>
            <person name="Luo M."/>
            <person name="Machado C.A."/>
            <person name="Makalowski W."/>
            <person name="Marzo M."/>
            <person name="Matsuda M."/>
            <person name="Matzkin L."/>
            <person name="McAllister B."/>
            <person name="McBride C.S."/>
            <person name="McKernan B."/>
            <person name="McKernan K."/>
            <person name="Mendez-Lago M."/>
            <person name="Minx P."/>
            <person name="Mollenhauer M.U."/>
            <person name="Montooth K."/>
            <person name="Mount S.M."/>
            <person name="Mu X."/>
            <person name="Myers E."/>
            <person name="Negre B."/>
            <person name="Newfeld S."/>
            <person name="Nielsen R."/>
            <person name="Noor M.A."/>
            <person name="O'Grady P."/>
            <person name="Pachter L."/>
            <person name="Papaceit M."/>
            <person name="Parisi M.J."/>
            <person name="Parisi M."/>
            <person name="Parts L."/>
            <person name="Pedersen J.S."/>
            <person name="Pesole G."/>
            <person name="Phillippy A.M."/>
            <person name="Ponting C.P."/>
            <person name="Pop M."/>
            <person name="Porcelli D."/>
            <person name="Powell J.R."/>
            <person name="Prohaska S."/>
            <person name="Pruitt K."/>
            <person name="Puig M."/>
            <person name="Quesneville H."/>
            <person name="Ram K.R."/>
            <person name="Rand D."/>
            <person name="Rasmussen M.D."/>
            <person name="Reed L.K."/>
            <person name="Reenan R."/>
            <person name="Reily A."/>
            <person name="Remington K.A."/>
            <person name="Rieger T.T."/>
            <person name="Ritchie M.G."/>
            <person name="Robin C."/>
            <person name="Rogers Y.H."/>
            <person name="Rohde C."/>
            <person name="Rozas J."/>
            <person name="Rubenfield M.J."/>
            <person name="Ruiz A."/>
            <person name="Russo S."/>
            <person name="Salzberg S.L."/>
            <person name="Sanchez-Gracia A."/>
            <person name="Saranga D.J."/>
            <person name="Sato H."/>
            <person name="Schaeffer S.W."/>
            <person name="Schatz M.C."/>
            <person name="Schlenke T."/>
            <person name="Schwartz R."/>
            <person name="Segarra C."/>
            <person name="Singh R.S."/>
            <person name="Sirot L."/>
            <person name="Sirota M."/>
            <person name="Sisneros N.B."/>
            <person name="Smith C.D."/>
            <person name="Smith T.F."/>
            <person name="Spieth J."/>
            <person name="Stage D.E."/>
            <person name="Stark A."/>
            <person name="Stephan W."/>
            <person name="Strausberg R.L."/>
            <person name="Strempel S."/>
            <person name="Sturgill D."/>
            <person name="Sutton G."/>
            <person name="Sutton G.G."/>
            <person name="Tao W."/>
            <person name="Teichmann S."/>
            <person name="Tobari Y.N."/>
            <person name="Tomimura Y."/>
            <person name="Tsolas J.M."/>
            <person name="Valente V.L."/>
            <person name="Venter E."/>
            <person name="Venter J.C."/>
            <person name="Vicario S."/>
            <person name="Vieira F.G."/>
            <person name="Vilella A.J."/>
            <person name="Villasante A."/>
            <person name="Walenz B."/>
            <person name="Wang J."/>
            <person name="Wasserman M."/>
            <person name="Watts T."/>
            <person name="Wilson D."/>
            <person name="Wilson R.K."/>
            <person name="Wing R.A."/>
            <person name="Wolfner M.F."/>
            <person name="Wong A."/>
            <person name="Wong G.K."/>
            <person name="Wu C.I."/>
            <person name="Wu G."/>
            <person name="Yamamoto D."/>
            <person name="Yang H.P."/>
            <person name="Yang S.P."/>
            <person name="Yorke J.A."/>
            <person name="Yoshida K."/>
            <person name="Zdobnov E."/>
            <person name="Zhang P."/>
            <person name="Zhang Y."/>
            <person name="Zimin A.V."/>
            <person name="Baldwin J."/>
            <person name="Abdouelleil A."/>
            <person name="Abdulkadir J."/>
            <person name="Abebe A."/>
            <person name="Abera B."/>
            <person name="Abreu J."/>
            <person name="Acer S.C."/>
            <person name="Aftuck L."/>
            <person name="Alexander A."/>
            <person name="An P."/>
            <person name="Anderson E."/>
            <person name="Anderson S."/>
            <person name="Arachi H."/>
            <person name="Azer M."/>
            <person name="Bachantsang P."/>
            <person name="Barry A."/>
            <person name="Bayul T."/>
            <person name="Berlin A."/>
            <person name="Bessette D."/>
            <person name="Bloom T."/>
            <person name="Blye J."/>
            <person name="Boguslavskiy L."/>
            <person name="Bonnet C."/>
            <person name="Boukhgalter B."/>
            <person name="Bourzgui I."/>
            <person name="Brown A."/>
            <person name="Cahill P."/>
            <person name="Channer S."/>
            <person name="Cheshatsang Y."/>
            <person name="Chuda L."/>
            <person name="Citroen M."/>
            <person name="Collymore A."/>
            <person name="Cooke P."/>
            <person name="Costello M."/>
            <person name="D'Aco K."/>
            <person name="Daza R."/>
            <person name="De Haan G."/>
            <person name="DeGray S."/>
            <person name="DeMaso C."/>
            <person name="Dhargay N."/>
            <person name="Dooley K."/>
            <person name="Dooley E."/>
            <person name="Doricent M."/>
            <person name="Dorje P."/>
            <person name="Dorjee K."/>
            <person name="Dupes A."/>
            <person name="Elong R."/>
            <person name="Falk J."/>
            <person name="Farina A."/>
            <person name="Faro S."/>
            <person name="Ferguson D."/>
            <person name="Fisher S."/>
            <person name="Foley C.D."/>
            <person name="Franke A."/>
            <person name="Friedrich D."/>
            <person name="Gadbois L."/>
            <person name="Gearin G."/>
            <person name="Gearin C.R."/>
            <person name="Giannoukos G."/>
            <person name="Goode T."/>
            <person name="Graham J."/>
            <person name="Grandbois E."/>
            <person name="Grewal S."/>
            <person name="Gyaltsen K."/>
            <person name="Hafez N."/>
            <person name="Hagos B."/>
            <person name="Hall J."/>
            <person name="Henson C."/>
            <person name="Hollinger A."/>
            <person name="Honan T."/>
            <person name="Huard M.D."/>
            <person name="Hughes L."/>
            <person name="Hurhula B."/>
            <person name="Husby M.E."/>
            <person name="Kamat A."/>
            <person name="Kanga B."/>
            <person name="Kashin S."/>
            <person name="Khazanovich D."/>
            <person name="Kisner P."/>
            <person name="Lance K."/>
            <person name="Lara M."/>
            <person name="Lee W."/>
            <person name="Lennon N."/>
            <person name="Letendre F."/>
            <person name="LeVine R."/>
            <person name="Lipovsky A."/>
            <person name="Liu X."/>
            <person name="Liu J."/>
            <person name="Liu S."/>
            <person name="Lokyitsang T."/>
            <person name="Lokyitsang Y."/>
            <person name="Lubonja R."/>
            <person name="Lui A."/>
            <person name="MacDonald P."/>
            <person name="Magnisalis V."/>
            <person name="Maru K."/>
            <person name="Matthews C."/>
            <person name="McCusker W."/>
            <person name="McDonough S."/>
            <person name="Mehta T."/>
            <person name="Meldrim J."/>
            <person name="Meneus L."/>
            <person name="Mihai O."/>
            <person name="Mihalev A."/>
            <person name="Mihova T."/>
            <person name="Mittelman R."/>
            <person name="Mlenga V."/>
            <person name="Montmayeur A."/>
            <person name="Mulrain L."/>
            <person name="Navidi A."/>
            <person name="Naylor J."/>
            <person name="Negash T."/>
            <person name="Nguyen T."/>
            <person name="Nguyen N."/>
            <person name="Nicol R."/>
            <person name="Norbu C."/>
            <person name="Norbu N."/>
            <person name="Novod N."/>
            <person name="O'Neill B."/>
            <person name="Osman S."/>
            <person name="Markiewicz E."/>
            <person name="Oyono O.L."/>
            <person name="Patti C."/>
            <person name="Phunkhang P."/>
            <person name="Pierre F."/>
            <person name="Priest M."/>
            <person name="Raghuraman S."/>
            <person name="Rege F."/>
            <person name="Reyes R."/>
            <person name="Rise C."/>
            <person name="Rogov P."/>
            <person name="Ross K."/>
            <person name="Ryan E."/>
            <person name="Settipalli S."/>
            <person name="Shea T."/>
            <person name="Sherpa N."/>
            <person name="Shi L."/>
            <person name="Shih D."/>
            <person name="Sparrow T."/>
            <person name="Spaulding J."/>
            <person name="Stalker J."/>
            <person name="Stange-Thomann N."/>
            <person name="Stavropoulos S."/>
            <person name="Stone C."/>
            <person name="Strader C."/>
            <person name="Tesfaye S."/>
            <person name="Thomson T."/>
            <person name="Thoulutsang Y."/>
            <person name="Thoulutsang D."/>
            <person name="Topham K."/>
            <person name="Topping I."/>
            <person name="Tsamla T."/>
            <person name="Vassiliev H."/>
            <person name="Vo A."/>
            <person name="Wangchuk T."/>
            <person name="Wangdi T."/>
            <person name="Weiand M."/>
            <person name="Wilkinson J."/>
            <person name="Wilson A."/>
            <person name="Yadav S."/>
            <person name="Young G."/>
            <person name="Yu Q."/>
            <person name="Zembek L."/>
            <person name="Zhong D."/>
            <person name="Zimmer A."/>
            <person name="Zwirko Z."/>
            <person name="Jaffe D.B."/>
            <person name="Alvarez P."/>
            <person name="Brockman W."/>
            <person name="Butler J."/>
            <person name="Chin C."/>
            <person name="Gnerre S."/>
            <person name="Grabherr M."/>
            <person name="Kleber M."/>
            <person name="Mauceli E."/>
            <person name="MacCallum I."/>
        </authorList>
    </citation>
    <scope>NUCLEOTIDE SEQUENCE [LARGE SCALE GENOMIC DNA]</scope>
    <source>
        <strain evidence="5">Tucson 15287-2541.00</strain>
    </source>
</reference>
<evidence type="ECO:0000256" key="2">
    <source>
        <dbReference type="SAM" id="MobiDB-lite"/>
    </source>
</evidence>